<dbReference type="Proteomes" id="UP000248857">
    <property type="component" value="Unassembled WGS sequence"/>
</dbReference>
<protein>
    <recommendedName>
        <fullName evidence="1">Thioredoxin-like fold domain-containing protein</fullName>
    </recommendedName>
</protein>
<evidence type="ECO:0000259" key="1">
    <source>
        <dbReference type="Pfam" id="PF13462"/>
    </source>
</evidence>
<feature type="domain" description="Thioredoxin-like fold" evidence="1">
    <location>
        <begin position="21"/>
        <end position="156"/>
    </location>
</feature>
<keyword evidence="3" id="KW-1185">Reference proteome</keyword>
<proteinExistence type="predicted"/>
<evidence type="ECO:0000313" key="2">
    <source>
        <dbReference type="EMBL" id="PZD73936.1"/>
    </source>
</evidence>
<sequence>MIDSNLDYSPMTLLRPCDHIQGRPEKNITLVAYGDYQNLRSGQAYFMIKNLLKTFNDQLCFVYRHFPQAASRSAAWKAAEAAEVASDQGKFWEMHDILARNHLALDDCDLVSYADQAGLNIPQFLCGMASHVHTHKVEADVESGKANGVIDIPTFFTTIRSQDIQHINGLMHQIAEIKNTFSRMNNEC</sequence>
<dbReference type="SUPFAM" id="SSF52833">
    <property type="entry name" value="Thioredoxin-like"/>
    <property type="match status" value="1"/>
</dbReference>
<dbReference type="OrthoDB" id="117402at2"/>
<dbReference type="InterPro" id="IPR036249">
    <property type="entry name" value="Thioredoxin-like_sf"/>
</dbReference>
<accession>A0A2W1JL73</accession>
<dbReference type="RefSeq" id="WP_110985662.1">
    <property type="nucleotide sequence ID" value="NZ_CAWNWM010000004.1"/>
</dbReference>
<dbReference type="InterPro" id="IPR012336">
    <property type="entry name" value="Thioredoxin-like_fold"/>
</dbReference>
<dbReference type="AlphaFoldDB" id="A0A2W1JL73"/>
<name>A0A2W1JL73_9CYAN</name>
<organism evidence="2 3">
    <name type="scientific">Acaryochloris thomasi RCC1774</name>
    <dbReference type="NCBI Taxonomy" id="1764569"/>
    <lineage>
        <taxon>Bacteria</taxon>
        <taxon>Bacillati</taxon>
        <taxon>Cyanobacteriota</taxon>
        <taxon>Cyanophyceae</taxon>
        <taxon>Acaryochloridales</taxon>
        <taxon>Acaryochloridaceae</taxon>
        <taxon>Acaryochloris</taxon>
        <taxon>Acaryochloris thomasi</taxon>
    </lineage>
</organism>
<reference evidence="2 3" key="1">
    <citation type="journal article" date="2018" name="Sci. Rep.">
        <title>A novel species of the marine cyanobacterium Acaryochloris with a unique pigment content and lifestyle.</title>
        <authorList>
            <person name="Partensky F."/>
            <person name="Six C."/>
            <person name="Ratin M."/>
            <person name="Garczarek L."/>
            <person name="Vaulot D."/>
            <person name="Probert I."/>
            <person name="Calteau A."/>
            <person name="Gourvil P."/>
            <person name="Marie D."/>
            <person name="Grebert T."/>
            <person name="Bouchier C."/>
            <person name="Le Panse S."/>
            <person name="Gachenot M."/>
            <person name="Rodriguez F."/>
            <person name="Garrido J.L."/>
        </authorList>
    </citation>
    <scope>NUCLEOTIDE SEQUENCE [LARGE SCALE GENOMIC DNA]</scope>
    <source>
        <strain evidence="2 3">RCC1774</strain>
    </source>
</reference>
<dbReference type="EMBL" id="PQWO01000004">
    <property type="protein sequence ID" value="PZD73936.1"/>
    <property type="molecule type" value="Genomic_DNA"/>
</dbReference>
<dbReference type="Pfam" id="PF13462">
    <property type="entry name" value="Thioredoxin_4"/>
    <property type="match status" value="1"/>
</dbReference>
<comment type="caution">
    <text evidence="2">The sequence shown here is derived from an EMBL/GenBank/DDBJ whole genome shotgun (WGS) entry which is preliminary data.</text>
</comment>
<evidence type="ECO:0000313" key="3">
    <source>
        <dbReference type="Proteomes" id="UP000248857"/>
    </source>
</evidence>
<gene>
    <name evidence="2" type="ORF">C1752_01698</name>
</gene>
<dbReference type="Gene3D" id="3.40.30.10">
    <property type="entry name" value="Glutaredoxin"/>
    <property type="match status" value="1"/>
</dbReference>